<dbReference type="AlphaFoldDB" id="A0A1Y1W9L5"/>
<feature type="compositionally biased region" description="Polar residues" evidence="1">
    <location>
        <begin position="344"/>
        <end position="353"/>
    </location>
</feature>
<evidence type="ECO:0000313" key="3">
    <source>
        <dbReference type="EMBL" id="ORX70221.1"/>
    </source>
</evidence>
<feature type="region of interest" description="Disordered" evidence="1">
    <location>
        <begin position="336"/>
        <end position="363"/>
    </location>
</feature>
<dbReference type="PANTHER" id="PTHR28076">
    <property type="entry name" value="SPORULATION-SPECIFIC PROTEIN 71"/>
    <property type="match status" value="1"/>
</dbReference>
<dbReference type="PANTHER" id="PTHR28076:SF1">
    <property type="entry name" value="PROSPORE MEMBRANE ADAPTER PROTEIN SPO71"/>
    <property type="match status" value="1"/>
</dbReference>
<reference evidence="3 4" key="1">
    <citation type="submission" date="2016-07" db="EMBL/GenBank/DDBJ databases">
        <title>Pervasive Adenine N6-methylation of Active Genes in Fungi.</title>
        <authorList>
            <consortium name="DOE Joint Genome Institute"/>
            <person name="Mondo S.J."/>
            <person name="Dannebaum R.O."/>
            <person name="Kuo R.C."/>
            <person name="Labutti K."/>
            <person name="Haridas S."/>
            <person name="Kuo A."/>
            <person name="Salamov A."/>
            <person name="Ahrendt S.R."/>
            <person name="Lipzen A."/>
            <person name="Sullivan W."/>
            <person name="Andreopoulos W.B."/>
            <person name="Clum A."/>
            <person name="Lindquist E."/>
            <person name="Daum C."/>
            <person name="Ramamoorthy G.K."/>
            <person name="Gryganskyi A."/>
            <person name="Culley D."/>
            <person name="Magnuson J.K."/>
            <person name="James T.Y."/>
            <person name="O'Malley M.A."/>
            <person name="Stajich J.E."/>
            <person name="Spatafora J.W."/>
            <person name="Visel A."/>
            <person name="Grigoriev I.V."/>
        </authorList>
    </citation>
    <scope>NUCLEOTIDE SEQUENCE [LARGE SCALE GENOMIC DNA]</scope>
    <source>
        <strain evidence="3 4">ATCC 12442</strain>
    </source>
</reference>
<sequence length="821" mass="93043">MEDDGDSKEGSVRVVVIKFPSPQIACAWYREIGRLLMIGRELFPYSFLGPVSLAAQPAPDSVMVNIPELGIKVQVKLGRHNSELSRSLTADIDDNALKRQWRCETTTVWHVRRDVVNALLNDPVVGLRIREWINAENMGLLTIGMAWRRFDRLEWVMPSTGAIGQADSLASTANEMVVGPQMLEDTHTLEMRILEHYPDSVDVDETRVAEPLAVEGFVMLKRDKQRRTEMVVYRPTLMTSHSSFLFFIHAPRASRYLDVSLNACDDPVQAVDDEENIGLTTIPTKSFMSAQSNVSEGEPVVRHYHPDMRSCPKQISLAKYMIDIIDVEHIIPYNQEDDVDDTDNTGGSRQGSEAPSRHSLDSRMRCKFGDKQKSKKLGFLRSKRARQAACKFKIVTRAGASVVLWTASEECMHEWVKRLTDLRDYWLHRRLADALVRSQVCTLNYALQGRRSREKDMPDWNDEQAWADRAVWHACLALGCRDVIMAGVLYRKRHRHQGMRKVFCILTRGRLIEYDFPKAYTIGAQSLFSDRMKSENPNQVDLYKDTLPTTKILAEDADEPSEDDFQIRSSKGRLLFAKSRSLSLRRCYVLSRFVDDLSTDDIMCEPWVMTDIGNHNGLRLADRIFVDGVVSHELVQDCIFTLWRPIYIPRILRSSNKNAMAVPEVLLSTESEMSSDDELHQMLQPSSSSSSPTHQSRRSADAMLSSPNSAPRKPSRMSSETSRKSGETSRKSSEASRKSADSARKSSKPVDTTKPGAYRVGDSIKVNVDDRHDGIKRMGAIGMVSSMRRRIGVYKARTSAEMEQWVTAINQEIGRLIADDE</sequence>
<dbReference type="OrthoDB" id="5579281at2759"/>
<dbReference type="GeneID" id="63800239"/>
<gene>
    <name evidence="3" type="ORF">DL89DRAFT_154121</name>
</gene>
<evidence type="ECO:0000256" key="1">
    <source>
        <dbReference type="SAM" id="MobiDB-lite"/>
    </source>
</evidence>
<organism evidence="3 4">
    <name type="scientific">Linderina pennispora</name>
    <dbReference type="NCBI Taxonomy" id="61395"/>
    <lineage>
        <taxon>Eukaryota</taxon>
        <taxon>Fungi</taxon>
        <taxon>Fungi incertae sedis</taxon>
        <taxon>Zoopagomycota</taxon>
        <taxon>Kickxellomycotina</taxon>
        <taxon>Kickxellomycetes</taxon>
        <taxon>Kickxellales</taxon>
        <taxon>Kickxellaceae</taxon>
        <taxon>Linderina</taxon>
    </lineage>
</organism>
<dbReference type="Proteomes" id="UP000193922">
    <property type="component" value="Unassembled WGS sequence"/>
</dbReference>
<proteinExistence type="predicted"/>
<evidence type="ECO:0000259" key="2">
    <source>
        <dbReference type="SMART" id="SM00233"/>
    </source>
</evidence>
<feature type="domain" description="PH" evidence="2">
    <location>
        <begin position="212"/>
        <end position="426"/>
    </location>
</feature>
<evidence type="ECO:0000313" key="4">
    <source>
        <dbReference type="Proteomes" id="UP000193922"/>
    </source>
</evidence>
<comment type="caution">
    <text evidence="3">The sequence shown here is derived from an EMBL/GenBank/DDBJ whole genome shotgun (WGS) entry which is preliminary data.</text>
</comment>
<dbReference type="SUPFAM" id="SSF50729">
    <property type="entry name" value="PH domain-like"/>
    <property type="match status" value="1"/>
</dbReference>
<dbReference type="InterPro" id="IPR040345">
    <property type="entry name" value="Mug56/Spo71"/>
</dbReference>
<feature type="compositionally biased region" description="Low complexity" evidence="1">
    <location>
        <begin position="684"/>
        <end position="694"/>
    </location>
</feature>
<feature type="region of interest" description="Disordered" evidence="1">
    <location>
        <begin position="671"/>
        <end position="758"/>
    </location>
</feature>
<dbReference type="RefSeq" id="XP_040743859.1">
    <property type="nucleotide sequence ID" value="XM_040883591.1"/>
</dbReference>
<dbReference type="EMBL" id="MCFD01000006">
    <property type="protein sequence ID" value="ORX70221.1"/>
    <property type="molecule type" value="Genomic_DNA"/>
</dbReference>
<dbReference type="InterPro" id="IPR001849">
    <property type="entry name" value="PH_domain"/>
</dbReference>
<keyword evidence="4" id="KW-1185">Reference proteome</keyword>
<accession>A0A1Y1W9L5</accession>
<protein>
    <recommendedName>
        <fullName evidence="2">PH domain-containing protein</fullName>
    </recommendedName>
</protein>
<feature type="domain" description="PH" evidence="2">
    <location>
        <begin position="483"/>
        <end position="816"/>
    </location>
</feature>
<dbReference type="GO" id="GO:1902657">
    <property type="term" value="P:protein localization to prospore membrane"/>
    <property type="evidence" value="ECO:0007669"/>
    <property type="project" value="InterPro"/>
</dbReference>
<name>A0A1Y1W9L5_9FUNG</name>
<dbReference type="STRING" id="61395.A0A1Y1W9L5"/>
<dbReference type="SMART" id="SM00233">
    <property type="entry name" value="PH"/>
    <property type="match status" value="2"/>
</dbReference>
<feature type="compositionally biased region" description="Basic and acidic residues" evidence="1">
    <location>
        <begin position="721"/>
        <end position="744"/>
    </location>
</feature>